<keyword evidence="3" id="KW-1185">Reference proteome</keyword>
<dbReference type="Proteomes" id="UP000041254">
    <property type="component" value="Unassembled WGS sequence"/>
</dbReference>
<accession>A0A0G4EVX1</accession>
<protein>
    <submittedName>
        <fullName evidence="2">Uncharacterized protein</fullName>
    </submittedName>
</protein>
<dbReference type="AlphaFoldDB" id="A0A0G4EVX1"/>
<name>A0A0G4EVX1_VITBC</name>
<sequence>MAEASRSSGARLESVPSQTLQLHIRPFFSPADCSAIRRSCRLGRDLITRAFMRRRITRFLENKQLLRLFAVDEPTQEGGMHPMAYLLGLMYVLEMAAAAEWQLWEAWLRTMRHIGGLTDTLPIRITAADVRQVASKAAFDRQPASLKQLMLFGHKLRGRDGNPMAVTPLDQQRHGRVGGAGITVCTKEDLPADHPFRASYKLEDPVCRVAGLTYSSVMDAVVCWMLPEGETAKVHRVTRNTIRQQQAAGIARVSKRGEERRRSRVIFLNGGAESDPFASYLRVTRRPNHAIIELMTTEEPVATNNNNTNNSNDTAGNVGGA</sequence>
<dbReference type="VEuPathDB" id="CryptoDB:Vbra_13550"/>
<dbReference type="EMBL" id="CDMY01000321">
    <property type="protein sequence ID" value="CEM02241.1"/>
    <property type="molecule type" value="Genomic_DNA"/>
</dbReference>
<dbReference type="InParanoid" id="A0A0G4EVX1"/>
<reference evidence="2 3" key="1">
    <citation type="submission" date="2014-11" db="EMBL/GenBank/DDBJ databases">
        <authorList>
            <person name="Zhu J."/>
            <person name="Qi W."/>
            <person name="Song R."/>
        </authorList>
    </citation>
    <scope>NUCLEOTIDE SEQUENCE [LARGE SCALE GENOMIC DNA]</scope>
</reference>
<proteinExistence type="predicted"/>
<feature type="region of interest" description="Disordered" evidence="1">
    <location>
        <begin position="298"/>
        <end position="321"/>
    </location>
</feature>
<organism evidence="2 3">
    <name type="scientific">Vitrella brassicaformis (strain CCMP3155)</name>
    <dbReference type="NCBI Taxonomy" id="1169540"/>
    <lineage>
        <taxon>Eukaryota</taxon>
        <taxon>Sar</taxon>
        <taxon>Alveolata</taxon>
        <taxon>Colpodellida</taxon>
        <taxon>Vitrellaceae</taxon>
        <taxon>Vitrella</taxon>
    </lineage>
</organism>
<evidence type="ECO:0000256" key="1">
    <source>
        <dbReference type="SAM" id="MobiDB-lite"/>
    </source>
</evidence>
<evidence type="ECO:0000313" key="3">
    <source>
        <dbReference type="Proteomes" id="UP000041254"/>
    </source>
</evidence>
<dbReference type="PhylomeDB" id="A0A0G4EVX1"/>
<feature type="compositionally biased region" description="Low complexity" evidence="1">
    <location>
        <begin position="303"/>
        <end position="321"/>
    </location>
</feature>
<evidence type="ECO:0000313" key="2">
    <source>
        <dbReference type="EMBL" id="CEM02241.1"/>
    </source>
</evidence>
<gene>
    <name evidence="2" type="ORF">Vbra_13550</name>
</gene>